<feature type="region of interest" description="Disordered" evidence="1">
    <location>
        <begin position="34"/>
        <end position="74"/>
    </location>
</feature>
<comment type="caution">
    <text evidence="2">The sequence shown here is derived from an EMBL/GenBank/DDBJ whole genome shotgun (WGS) entry which is preliminary data.</text>
</comment>
<organism evidence="2 3">
    <name type="scientific">Bdellovibrio svalbardensis</name>
    <dbReference type="NCBI Taxonomy" id="2972972"/>
    <lineage>
        <taxon>Bacteria</taxon>
        <taxon>Pseudomonadati</taxon>
        <taxon>Bdellovibrionota</taxon>
        <taxon>Bdellovibrionia</taxon>
        <taxon>Bdellovibrionales</taxon>
        <taxon>Pseudobdellovibrionaceae</taxon>
        <taxon>Bdellovibrio</taxon>
    </lineage>
</organism>
<proteinExistence type="predicted"/>
<accession>A0ABT6DKA3</accession>
<evidence type="ECO:0000313" key="2">
    <source>
        <dbReference type="EMBL" id="MDG0817086.1"/>
    </source>
</evidence>
<dbReference type="EMBL" id="JANRMI010000003">
    <property type="protein sequence ID" value="MDG0817086.1"/>
    <property type="molecule type" value="Genomic_DNA"/>
</dbReference>
<reference evidence="2" key="1">
    <citation type="submission" date="2022-08" db="EMBL/GenBank/DDBJ databases">
        <title>Novel Bdellovibrio Species Isolated from Svalbard: Designation Bdellovibrio svalbardensis.</title>
        <authorList>
            <person name="Mitchell R.J."/>
            <person name="Choi S.Y."/>
        </authorList>
    </citation>
    <scope>NUCLEOTIDE SEQUENCE</scope>
    <source>
        <strain evidence="2">PAP01</strain>
    </source>
</reference>
<keyword evidence="3" id="KW-1185">Reference proteome</keyword>
<sequence length="256" mass="28141">MTKRNSLILVGVVAVILVLSYCFFGGSKTNHMPQDFPPDLPNPSANPSAQGEAAAPPPEAASGEPAIDSNGFLPTKMEDPKRFELLQKNIKDMSVCLNMKTGPFTQNDDMNFETLNTIIAPDLGEVVTTTEDWSATDIKTNSGEIRRIFIKNTPNVEMEAIRSLKYYSMQPNGTQKEIPLSKEQMANPSDTLIASLEADGQLVSKSSARKVYYQNGDDLSVVEKNGRIYSFELMHDQKTFKCSGVDSAKTLSCQCK</sequence>
<name>A0ABT6DKA3_9BACT</name>
<dbReference type="RefSeq" id="WP_277578562.1">
    <property type="nucleotide sequence ID" value="NZ_JANRMI010000003.1"/>
</dbReference>
<evidence type="ECO:0000256" key="1">
    <source>
        <dbReference type="SAM" id="MobiDB-lite"/>
    </source>
</evidence>
<evidence type="ECO:0000313" key="3">
    <source>
        <dbReference type="Proteomes" id="UP001152321"/>
    </source>
</evidence>
<protein>
    <submittedName>
        <fullName evidence="2">Uncharacterized protein</fullName>
    </submittedName>
</protein>
<gene>
    <name evidence="2" type="ORF">NWE73_11960</name>
</gene>
<dbReference type="Proteomes" id="UP001152321">
    <property type="component" value="Unassembled WGS sequence"/>
</dbReference>
<feature type="compositionally biased region" description="Low complexity" evidence="1">
    <location>
        <begin position="47"/>
        <end position="66"/>
    </location>
</feature>